<evidence type="ECO:0000313" key="1">
    <source>
        <dbReference type="EMBL" id="EPQ58920.1"/>
    </source>
</evidence>
<dbReference type="STRING" id="670483.S7RVS6"/>
<dbReference type="eggNOG" id="ENOG502SIC4">
    <property type="taxonomic scope" value="Eukaryota"/>
</dbReference>
<protein>
    <recommendedName>
        <fullName evidence="3">Protein kinase domain-containing protein</fullName>
    </recommendedName>
</protein>
<dbReference type="RefSeq" id="XP_007861808.1">
    <property type="nucleotide sequence ID" value="XM_007863617.1"/>
</dbReference>
<evidence type="ECO:0008006" key="3">
    <source>
        <dbReference type="Google" id="ProtNLM"/>
    </source>
</evidence>
<dbReference type="GeneID" id="19305604"/>
<dbReference type="AlphaFoldDB" id="S7RVS6"/>
<name>S7RVS6_GLOTA</name>
<sequence>MNNSRPELPSYARLSPRTAQKYAESTEEGVWALAEVEMSWRDRYDYFESRGYQLRPRYKAGWTPSWIGKNIDPEFCEDAIRQRIPQILDAKRKDGTVVILKHTKRSTPEIGIASFLSSEQYRHDPRNHCVPILDVFHDLLEPDKAFMVMPLLRPFNDPEFGAIGEVFDFVAQTLEVRTVDCSGPNIMMDGHPLYPEGWHPVRRTLSPDALREVKPLQRIDTPVRYYFVDFGLSTRFRPGERHIVVGGKGRDQDVPELSRIIPYDPFKVDIFTLGHLYQTEFYQVSLSFIMEEPETYSISEVLRP</sequence>
<keyword evidence="2" id="KW-1185">Reference proteome</keyword>
<dbReference type="KEGG" id="gtr:GLOTRDRAFT_35157"/>
<gene>
    <name evidence="1" type="ORF">GLOTRDRAFT_35157</name>
</gene>
<organism evidence="1 2">
    <name type="scientific">Gloeophyllum trabeum (strain ATCC 11539 / FP-39264 / Madison 617)</name>
    <name type="common">Brown rot fungus</name>
    <dbReference type="NCBI Taxonomy" id="670483"/>
    <lineage>
        <taxon>Eukaryota</taxon>
        <taxon>Fungi</taxon>
        <taxon>Dikarya</taxon>
        <taxon>Basidiomycota</taxon>
        <taxon>Agaricomycotina</taxon>
        <taxon>Agaricomycetes</taxon>
        <taxon>Gloeophyllales</taxon>
        <taxon>Gloeophyllaceae</taxon>
        <taxon>Gloeophyllum</taxon>
    </lineage>
</organism>
<dbReference type="Proteomes" id="UP000030669">
    <property type="component" value="Unassembled WGS sequence"/>
</dbReference>
<dbReference type="EMBL" id="KB469297">
    <property type="protein sequence ID" value="EPQ58920.1"/>
    <property type="molecule type" value="Genomic_DNA"/>
</dbReference>
<dbReference type="OMA" id="PKNEPAF"/>
<evidence type="ECO:0000313" key="2">
    <source>
        <dbReference type="Proteomes" id="UP000030669"/>
    </source>
</evidence>
<reference evidence="1 2" key="1">
    <citation type="journal article" date="2012" name="Science">
        <title>The Paleozoic origin of enzymatic lignin decomposition reconstructed from 31 fungal genomes.</title>
        <authorList>
            <person name="Floudas D."/>
            <person name="Binder M."/>
            <person name="Riley R."/>
            <person name="Barry K."/>
            <person name="Blanchette R.A."/>
            <person name="Henrissat B."/>
            <person name="Martinez A.T."/>
            <person name="Otillar R."/>
            <person name="Spatafora J.W."/>
            <person name="Yadav J.S."/>
            <person name="Aerts A."/>
            <person name="Benoit I."/>
            <person name="Boyd A."/>
            <person name="Carlson A."/>
            <person name="Copeland A."/>
            <person name="Coutinho P.M."/>
            <person name="de Vries R.P."/>
            <person name="Ferreira P."/>
            <person name="Findley K."/>
            <person name="Foster B."/>
            <person name="Gaskell J."/>
            <person name="Glotzer D."/>
            <person name="Gorecki P."/>
            <person name="Heitman J."/>
            <person name="Hesse C."/>
            <person name="Hori C."/>
            <person name="Igarashi K."/>
            <person name="Jurgens J.A."/>
            <person name="Kallen N."/>
            <person name="Kersten P."/>
            <person name="Kohler A."/>
            <person name="Kuees U."/>
            <person name="Kumar T.K.A."/>
            <person name="Kuo A."/>
            <person name="LaButti K."/>
            <person name="Larrondo L.F."/>
            <person name="Lindquist E."/>
            <person name="Ling A."/>
            <person name="Lombard V."/>
            <person name="Lucas S."/>
            <person name="Lundell T."/>
            <person name="Martin R."/>
            <person name="McLaughlin D.J."/>
            <person name="Morgenstern I."/>
            <person name="Morin E."/>
            <person name="Murat C."/>
            <person name="Nagy L.G."/>
            <person name="Nolan M."/>
            <person name="Ohm R.A."/>
            <person name="Patyshakuliyeva A."/>
            <person name="Rokas A."/>
            <person name="Ruiz-Duenas F.J."/>
            <person name="Sabat G."/>
            <person name="Salamov A."/>
            <person name="Samejima M."/>
            <person name="Schmutz J."/>
            <person name="Slot J.C."/>
            <person name="St John F."/>
            <person name="Stenlid J."/>
            <person name="Sun H."/>
            <person name="Sun S."/>
            <person name="Syed K."/>
            <person name="Tsang A."/>
            <person name="Wiebenga A."/>
            <person name="Young D."/>
            <person name="Pisabarro A."/>
            <person name="Eastwood D.C."/>
            <person name="Martin F."/>
            <person name="Cullen D."/>
            <person name="Grigoriev I.V."/>
            <person name="Hibbett D.S."/>
        </authorList>
    </citation>
    <scope>NUCLEOTIDE SEQUENCE [LARGE SCALE GENOMIC DNA]</scope>
    <source>
        <strain evidence="1 2">ATCC 11539</strain>
    </source>
</reference>
<accession>S7RVS6</accession>
<dbReference type="HOGENOM" id="CLU_044121_2_1_1"/>
<dbReference type="OrthoDB" id="5987198at2759"/>
<proteinExistence type="predicted"/>